<keyword evidence="4" id="KW-1185">Reference proteome</keyword>
<sequence>MRKFLLLAFLFICISSYSQTNNYHDTQGQFEVSENGQAVYTLPIALPPSIQDVGPTINLIYANGQMGGIAGQGWSISSISAITRMATRKDIDGYVDGVDFDVNDKLALDGQRLQLVSGNYWEDGSVYKTEVLSNSKIELFGSGTAMYFIVTSPDGSRSWYGNYGGMNAVDLTAFYIVRFEDTTGNFLTYHYIKPYNKALCIGEIKFSANVNGLSTPLNNIKFNYKLAKRAEYAYIKGIKHEKAELLDNIQVKTNNVLFRKYQLTHIVDPQLGYERVSQIQEFNGALEPANPVVFEYNTTSNHNQGTEIKTTYNNNLYFNNIDLSGDFDGDGRLDFIADNGLYRNLFQGNSGQAPITLPSAFSSIRNEAKFTATTLLNEKLNQFNSMVGSAETTTDITFKIFNYDQNNIVNTYNKQIVFDNMGNNPNNFTINPRPGSIPTPYLKTNNEYYEGDYNGDGISEVLIVSSINEITIGDGRDRIRTNEGYNYHILDLNINSSVVLNSSGYVNVQNSSVLDGYIPPVVISPKGDIIHTSVQKLHKRFVLDANGDGKSDILIINDNKTYKIVTFNQLTQAPWIEAELIGEGIIDNYSKTKDILFGDYNGDGKMDIMLPDTEGGANQSLWHIYYSNPKPAGGSFFEKESHNIVEYWPNTGSYYNTQTHFSKYYALDTNGDGKSDMVRVWFKYYKPNWTINDHNTQWQITTFVNNIGNTQIPNGSSKFTADYVSPCETINTSFGSFQNCNHDSDSPDIVIPVVSNYRYAGLNRDIVVVHNHYNKAYFIKFNKNVAQDARITKVTSSGGNIVNEVEYATMESSSLNNGFGNLNEFYSSSNSLNYPYLEIKRLPTNYLVSKIKNTVEGISRFQDFRYHGLQVHLHGLGSIGFKKTARSEWYQNSNSKRVWTISENRHDWRGAPERVYTQLLDAGFAFSFVNSGNPIGIINSSINAYQADIVNNSYRLALTSKETKDFVTGVTNKVGYTYDNDYLLPVTVTTKNYTNNPNSPDATKVVTSIFDNNPNGTGSDYHIGRPIEITTTTTAYGDTFSTKESFNYANNRLVQTKKKGNVDADSDNYLVEDYEYNLVGNLIKKTISTSGYTAPQAISAPRVVEYTYDSTERFVKTSKDIEGLVTTNVSFHPLYGLVTETKSPFDLTSKTEYDNWGKTIKITDYLNKNVNVTYAKVSNEYTVTKNGDDGSSSIEVSDALGRIKKTGVKTINGNWSYKSVEYDIKGRKYKESDPYESTPALWTVSSFDDYNRLISTVAPTGLTTTINYSGLTVTANDGTKTTSSTKNANGHVISSSDNGGVINFKYFANGNLKESDYSGTKVKMEYDEWGRKTKLIDPSAGTYEYKQNVLGEVYYESTPNGVTNTKYDAFGKVIETSIKGLNTNSKEVFTYDPTTKLITYSKFEDFINGSYDEYTYEYDSYKRLWRTNENRFLAFFQRATLYDDFGRPEREFYNMINTADGKQSVKWTKNTYKNGYHWQVLDADSNQILWQTNEVNARGQLTSANYGNGIGLNQGYDQFGYLQHSRHFNVMVNPVVDVLNLYTTFEPQRGNLTSRTNSLFNWTENFQYDNLDRLTHYTNGQGVQVEQIYETDGRIKENTLGKYNYSNTAKKYQNTSIDITAEAKAYYENRVGIFNDSMEQQVGWIFYSNNLFSYDNTVSKTGTTSLKISNPTTNEAVIHSENWVKNDNTQPTEYTYSVWVKSDGSNPEAEIFLFMKTENETGYFTLVDQKVTATSTEWVKIEKTVLVPANIKKLNIRLDNNATGVLWFDDVQIRRTSDPTPIERQLNISYNVWKSPFEIHETGVDRISFTYNHMNNRSAMFYGGMQADKMQRQYRKHYSADGSMEIKHNTYTDEVEFVTYVGGDGYTAPVVYKTDGAIGEYLFLHRDYLGSIVAISDISGNVVEKRLFDAWGDVIKIVDGQGTTLTNFALLDRGYTGHEHLQSVALVHMNGRLYDAKVHRFLQPDNYIQDPYNTQNYNRYGYVLNNPLKYNDPSGEFGILAAVIVGAVISATSYTLTALLADVPFTPGGFLKASFIGALSGAASFGIGEAAQGIQQFGTRFVFQAFAHGYTQGFVSGIQGGDFFQSFAAGALSSMAAGLWSGGSLKGGDGNWGGLGGKFSQSTVGILSFGTIAGGAGATLTGGNFWTGAATGLVVSGLNHAMHGGFGKKYKFNVMLDESGARNAGHHAISGELDDGKYRFISKNGTSDPDDANFSGESYYTDKTFDNIDDIQTYYGTEITPGHSFNKIDVYSMTRNQMNKAFTAGLIAAKQDYHLFTNSCTHLVTKSLNAAYGIPRWYEYRIIPRLNHNFQRYFYKNYLYSE</sequence>
<accession>A0ABX0ISB8</accession>
<protein>
    <recommendedName>
        <fullName evidence="5">Insecticide toxin TcdB middle/N-terminal domain-containing protein</fullName>
    </recommendedName>
</protein>
<dbReference type="InterPro" id="IPR013517">
    <property type="entry name" value="FG-GAP"/>
</dbReference>
<dbReference type="EMBL" id="VEVQ02000004">
    <property type="protein sequence ID" value="NHN25699.1"/>
    <property type="molecule type" value="Genomic_DNA"/>
</dbReference>
<dbReference type="NCBIfam" id="TIGR03696">
    <property type="entry name" value="Rhs_assc_core"/>
    <property type="match status" value="1"/>
</dbReference>
<feature type="chain" id="PRO_5047229242" description="Insecticide toxin TcdB middle/N-terminal domain-containing protein" evidence="2">
    <location>
        <begin position="21"/>
        <end position="2322"/>
    </location>
</feature>
<dbReference type="Gene3D" id="2.180.10.10">
    <property type="entry name" value="RHS repeat-associated core"/>
    <property type="match status" value="2"/>
</dbReference>
<evidence type="ECO:0000256" key="2">
    <source>
        <dbReference type="SAM" id="SignalP"/>
    </source>
</evidence>
<dbReference type="RefSeq" id="WP_140962035.1">
    <property type="nucleotide sequence ID" value="NZ_VEVQ02000004.1"/>
</dbReference>
<dbReference type="Pfam" id="PF13517">
    <property type="entry name" value="FG-GAP_3"/>
    <property type="match status" value="1"/>
</dbReference>
<evidence type="ECO:0008006" key="5">
    <source>
        <dbReference type="Google" id="ProtNLM"/>
    </source>
</evidence>
<dbReference type="InterPro" id="IPR008979">
    <property type="entry name" value="Galactose-bd-like_sf"/>
</dbReference>
<reference evidence="3 4" key="2">
    <citation type="submission" date="2019-05" db="EMBL/GenBank/DDBJ databases">
        <authorList>
            <person name="Lianzixin W."/>
        </authorList>
    </citation>
    <scope>NUCLEOTIDE SEQUENCE [LARGE SCALE GENOMIC DNA]</scope>
    <source>
        <strain evidence="3 4">EC11</strain>
    </source>
</reference>
<evidence type="ECO:0000313" key="4">
    <source>
        <dbReference type="Proteomes" id="UP000817854"/>
    </source>
</evidence>
<comment type="caution">
    <text evidence="3">The sequence shown here is derived from an EMBL/GenBank/DDBJ whole genome shotgun (WGS) entry which is preliminary data.</text>
</comment>
<dbReference type="SUPFAM" id="SSF69318">
    <property type="entry name" value="Integrin alpha N-terminal domain"/>
    <property type="match status" value="1"/>
</dbReference>
<dbReference type="InterPro" id="IPR028994">
    <property type="entry name" value="Integrin_alpha_N"/>
</dbReference>
<name>A0ABX0ISB8_9FLAO</name>
<organism evidence="3 4">
    <name type="scientific">Flavobacterium jejuense</name>
    <dbReference type="NCBI Taxonomy" id="1544455"/>
    <lineage>
        <taxon>Bacteria</taxon>
        <taxon>Pseudomonadati</taxon>
        <taxon>Bacteroidota</taxon>
        <taxon>Flavobacteriia</taxon>
        <taxon>Flavobacteriales</taxon>
        <taxon>Flavobacteriaceae</taxon>
        <taxon>Flavobacterium</taxon>
    </lineage>
</organism>
<dbReference type="InterPro" id="IPR022385">
    <property type="entry name" value="Rhs_assc_core"/>
</dbReference>
<dbReference type="Gene3D" id="2.40.128.340">
    <property type="match status" value="1"/>
</dbReference>
<evidence type="ECO:0000313" key="3">
    <source>
        <dbReference type="EMBL" id="NHN25699.1"/>
    </source>
</evidence>
<proteinExistence type="predicted"/>
<reference evidence="4" key="1">
    <citation type="submission" date="2019-05" db="EMBL/GenBank/DDBJ databases">
        <title>Flavobacterium profundi sp. nov., isolated from a deep-sea seamount.</title>
        <authorList>
            <person name="Zhang D.-C."/>
        </authorList>
    </citation>
    <scope>NUCLEOTIDE SEQUENCE [LARGE SCALE GENOMIC DNA]</scope>
    <source>
        <strain evidence="4">EC11</strain>
    </source>
</reference>
<keyword evidence="1 2" id="KW-0732">Signal</keyword>
<feature type="signal peptide" evidence="2">
    <location>
        <begin position="1"/>
        <end position="20"/>
    </location>
</feature>
<reference evidence="3 4" key="3">
    <citation type="submission" date="2020-02" db="EMBL/GenBank/DDBJ databases">
        <title>Flavobacterium profundi sp. nov., isolated from a deep-sea seamount.</title>
        <authorList>
            <person name="Zhang D.-C."/>
        </authorList>
    </citation>
    <scope>NUCLEOTIDE SEQUENCE [LARGE SCALE GENOMIC DNA]</scope>
    <source>
        <strain evidence="3 4">EC11</strain>
    </source>
</reference>
<dbReference type="Proteomes" id="UP000817854">
    <property type="component" value="Unassembled WGS sequence"/>
</dbReference>
<dbReference type="SUPFAM" id="SSF49785">
    <property type="entry name" value="Galactose-binding domain-like"/>
    <property type="match status" value="1"/>
</dbReference>
<evidence type="ECO:0000256" key="1">
    <source>
        <dbReference type="ARBA" id="ARBA00022729"/>
    </source>
</evidence>
<gene>
    <name evidence="3" type="ORF">FIA58_008410</name>
</gene>